<proteinExistence type="predicted"/>
<evidence type="ECO:0000313" key="1">
    <source>
        <dbReference type="EMBL" id="KKM86638.1"/>
    </source>
</evidence>
<protein>
    <submittedName>
        <fullName evidence="1">Uncharacterized protein</fullName>
    </submittedName>
</protein>
<dbReference type="AlphaFoldDB" id="A0A0F9KY39"/>
<comment type="caution">
    <text evidence="1">The sequence shown here is derived from an EMBL/GenBank/DDBJ whole genome shotgun (WGS) entry which is preliminary data.</text>
</comment>
<dbReference type="EMBL" id="LAZR01007222">
    <property type="protein sequence ID" value="KKM86638.1"/>
    <property type="molecule type" value="Genomic_DNA"/>
</dbReference>
<organism evidence="1">
    <name type="scientific">marine sediment metagenome</name>
    <dbReference type="NCBI Taxonomy" id="412755"/>
    <lineage>
        <taxon>unclassified sequences</taxon>
        <taxon>metagenomes</taxon>
        <taxon>ecological metagenomes</taxon>
    </lineage>
</organism>
<name>A0A0F9KY39_9ZZZZ</name>
<sequence length="76" mass="8416">MIVRPGFKVYWEGEWHTVLAVYLNATGGSVPDGTNTYLLIVCSEMYMTGKVAGKECMIYDVTPVWLALADVEKVAI</sequence>
<reference evidence="1" key="1">
    <citation type="journal article" date="2015" name="Nature">
        <title>Complex archaea that bridge the gap between prokaryotes and eukaryotes.</title>
        <authorList>
            <person name="Spang A."/>
            <person name="Saw J.H."/>
            <person name="Jorgensen S.L."/>
            <person name="Zaremba-Niedzwiedzka K."/>
            <person name="Martijn J."/>
            <person name="Lind A.E."/>
            <person name="van Eijk R."/>
            <person name="Schleper C."/>
            <person name="Guy L."/>
            <person name="Ettema T.J."/>
        </authorList>
    </citation>
    <scope>NUCLEOTIDE SEQUENCE</scope>
</reference>
<accession>A0A0F9KY39</accession>
<gene>
    <name evidence="1" type="ORF">LCGC14_1276990</name>
</gene>